<dbReference type="CDD" id="cd06530">
    <property type="entry name" value="S26_SPase_I"/>
    <property type="match status" value="1"/>
</dbReference>
<keyword evidence="7" id="KW-0812">Transmembrane</keyword>
<dbReference type="InterPro" id="IPR036286">
    <property type="entry name" value="LexA/Signal_pep-like_sf"/>
</dbReference>
<keyword evidence="7" id="KW-0645">Protease</keyword>
<evidence type="ECO:0000256" key="1">
    <source>
        <dbReference type="ARBA" id="ARBA00000677"/>
    </source>
</evidence>
<dbReference type="Pfam" id="PF10502">
    <property type="entry name" value="Peptidase_S26"/>
    <property type="match status" value="1"/>
</dbReference>
<dbReference type="RefSeq" id="WP_191141529.1">
    <property type="nucleotide sequence ID" value="NZ_JACXAH010000003.1"/>
</dbReference>
<feature type="active site" evidence="6">
    <location>
        <position position="91"/>
    </location>
</feature>
<evidence type="ECO:0000256" key="6">
    <source>
        <dbReference type="PIRSR" id="PIRSR600223-1"/>
    </source>
</evidence>
<keyword evidence="5 7" id="KW-0378">Hydrolase</keyword>
<dbReference type="PANTHER" id="PTHR43390">
    <property type="entry name" value="SIGNAL PEPTIDASE I"/>
    <property type="match status" value="1"/>
</dbReference>
<sequence>MRSFIPRSEHLKHKRKKRRREWWPYFFAAMVIAILVRLYALEPYDVSGDSMQKNINSSDLVMINKFIYHFTKPTPNEVIVFQATKESKYIKRVIAVAGQTVEAENNKILVDGDLIEEPYLNSSSRTTDFNLVEVPAGHVFVLGDNRMESRDSRHIGTVSLDQIIGRAELIYWPLGDMKFL</sequence>
<dbReference type="Proteomes" id="UP000661691">
    <property type="component" value="Unassembled WGS sequence"/>
</dbReference>
<evidence type="ECO:0000313" key="10">
    <source>
        <dbReference type="Proteomes" id="UP000661691"/>
    </source>
</evidence>
<comment type="similarity">
    <text evidence="3 7">Belongs to the peptidase S26 family.</text>
</comment>
<dbReference type="SUPFAM" id="SSF51306">
    <property type="entry name" value="LexA/Signal peptidase"/>
    <property type="match status" value="1"/>
</dbReference>
<keyword evidence="7" id="KW-0472">Membrane</keyword>
<proteinExistence type="inferred from homology"/>
<evidence type="ECO:0000256" key="7">
    <source>
        <dbReference type="RuleBase" id="RU362042"/>
    </source>
</evidence>
<dbReference type="GO" id="GO:0005886">
    <property type="term" value="C:plasma membrane"/>
    <property type="evidence" value="ECO:0007669"/>
    <property type="project" value="UniProtKB-SubCell"/>
</dbReference>
<feature type="transmembrane region" description="Helical" evidence="7">
    <location>
        <begin position="21"/>
        <end position="40"/>
    </location>
</feature>
<reference evidence="9" key="1">
    <citation type="submission" date="2020-09" db="EMBL/GenBank/DDBJ databases">
        <title>A novel bacterium of genus Hazenella, isolated from South China Sea.</title>
        <authorList>
            <person name="Huang H."/>
            <person name="Mo K."/>
            <person name="Hu Y."/>
        </authorList>
    </citation>
    <scope>NUCLEOTIDE SEQUENCE</scope>
    <source>
        <strain evidence="9">IB182357</strain>
    </source>
</reference>
<dbReference type="GO" id="GO:0004252">
    <property type="term" value="F:serine-type endopeptidase activity"/>
    <property type="evidence" value="ECO:0007669"/>
    <property type="project" value="InterPro"/>
</dbReference>
<gene>
    <name evidence="9" type="primary">lepB</name>
    <name evidence="9" type="ORF">IC620_03530</name>
</gene>
<dbReference type="PRINTS" id="PR00727">
    <property type="entry name" value="LEADERPTASE"/>
</dbReference>
<evidence type="ECO:0000259" key="8">
    <source>
        <dbReference type="Pfam" id="PF10502"/>
    </source>
</evidence>
<dbReference type="GO" id="GO:0006465">
    <property type="term" value="P:signal peptide processing"/>
    <property type="evidence" value="ECO:0007669"/>
    <property type="project" value="InterPro"/>
</dbReference>
<dbReference type="InterPro" id="IPR000223">
    <property type="entry name" value="Pept_S26A_signal_pept_1"/>
</dbReference>
<evidence type="ECO:0000313" key="9">
    <source>
        <dbReference type="EMBL" id="MBD1371425.1"/>
    </source>
</evidence>
<comment type="catalytic activity">
    <reaction evidence="1 7">
        <text>Cleavage of hydrophobic, N-terminal signal or leader sequences from secreted and periplasmic proteins.</text>
        <dbReference type="EC" id="3.4.21.89"/>
    </reaction>
</comment>
<keyword evidence="7" id="KW-1133">Transmembrane helix</keyword>
<accession>A0A926N9J9</accession>
<dbReference type="EMBL" id="JACXAH010000003">
    <property type="protein sequence ID" value="MBD1371425.1"/>
    <property type="molecule type" value="Genomic_DNA"/>
</dbReference>
<evidence type="ECO:0000256" key="3">
    <source>
        <dbReference type="ARBA" id="ARBA00009370"/>
    </source>
</evidence>
<comment type="caution">
    <text evidence="9">The sequence shown here is derived from an EMBL/GenBank/DDBJ whole genome shotgun (WGS) entry which is preliminary data.</text>
</comment>
<dbReference type="NCBIfam" id="TIGR02227">
    <property type="entry name" value="sigpep_I_bact"/>
    <property type="match status" value="1"/>
</dbReference>
<dbReference type="InterPro" id="IPR019758">
    <property type="entry name" value="Pept_S26A_signal_pept_1_CS"/>
</dbReference>
<organism evidence="9 10">
    <name type="scientific">Polycladospora coralii</name>
    <dbReference type="NCBI Taxonomy" id="2771432"/>
    <lineage>
        <taxon>Bacteria</taxon>
        <taxon>Bacillati</taxon>
        <taxon>Bacillota</taxon>
        <taxon>Bacilli</taxon>
        <taxon>Bacillales</taxon>
        <taxon>Thermoactinomycetaceae</taxon>
        <taxon>Polycladospora</taxon>
    </lineage>
</organism>
<dbReference type="GO" id="GO:0009003">
    <property type="term" value="F:signal peptidase activity"/>
    <property type="evidence" value="ECO:0007669"/>
    <property type="project" value="UniProtKB-EC"/>
</dbReference>
<evidence type="ECO:0000256" key="5">
    <source>
        <dbReference type="ARBA" id="ARBA00022801"/>
    </source>
</evidence>
<dbReference type="PANTHER" id="PTHR43390:SF1">
    <property type="entry name" value="CHLOROPLAST PROCESSING PEPTIDASE"/>
    <property type="match status" value="1"/>
</dbReference>
<dbReference type="InterPro" id="IPR019533">
    <property type="entry name" value="Peptidase_S26"/>
</dbReference>
<feature type="active site" evidence="6">
    <location>
        <position position="50"/>
    </location>
</feature>
<evidence type="ECO:0000256" key="4">
    <source>
        <dbReference type="ARBA" id="ARBA00013208"/>
    </source>
</evidence>
<dbReference type="EC" id="3.4.21.89" evidence="4 7"/>
<protein>
    <recommendedName>
        <fullName evidence="4 7">Signal peptidase I</fullName>
        <ecNumber evidence="4 7">3.4.21.89</ecNumber>
    </recommendedName>
</protein>
<name>A0A926N9J9_9BACL</name>
<dbReference type="PROSITE" id="PS00761">
    <property type="entry name" value="SPASE_I_3"/>
    <property type="match status" value="1"/>
</dbReference>
<evidence type="ECO:0000256" key="2">
    <source>
        <dbReference type="ARBA" id="ARBA00004401"/>
    </source>
</evidence>
<dbReference type="Gene3D" id="2.10.109.10">
    <property type="entry name" value="Umud Fragment, subunit A"/>
    <property type="match status" value="1"/>
</dbReference>
<feature type="domain" description="Peptidase S26" evidence="8">
    <location>
        <begin position="20"/>
        <end position="172"/>
    </location>
</feature>
<keyword evidence="10" id="KW-1185">Reference proteome</keyword>
<comment type="subcellular location">
    <subcellularLocation>
        <location evidence="2">Cell membrane</location>
        <topology evidence="2">Single-pass type II membrane protein</topology>
    </subcellularLocation>
    <subcellularLocation>
        <location evidence="7">Membrane</location>
        <topology evidence="7">Single-pass type II membrane protein</topology>
    </subcellularLocation>
</comment>
<dbReference type="AlphaFoldDB" id="A0A926N9J9"/>